<dbReference type="EMBL" id="CP104562">
    <property type="protein sequence ID" value="UXH78726.1"/>
    <property type="molecule type" value="Genomic_DNA"/>
</dbReference>
<keyword evidence="2" id="KW-1185">Reference proteome</keyword>
<reference evidence="1" key="1">
    <citation type="submission" date="2022-10" db="EMBL/GenBank/DDBJ databases">
        <title>Characterization and whole genome sequencing of a new Roseateles species, isolated from fresh water.</title>
        <authorList>
            <person name="Guliayeva D.Y."/>
            <person name="Akhremchuk A.E."/>
            <person name="Sikolenko M.A."/>
            <person name="Valentovich L.N."/>
            <person name="Sidarenka A.V."/>
        </authorList>
    </citation>
    <scope>NUCLEOTIDE SEQUENCE</scope>
    <source>
        <strain evidence="1">BIM B-1768</strain>
    </source>
</reference>
<protein>
    <submittedName>
        <fullName evidence="1">Uncharacterized protein</fullName>
    </submittedName>
</protein>
<name>A0ABY6B3C0_9BURK</name>
<evidence type="ECO:0000313" key="2">
    <source>
        <dbReference type="Proteomes" id="UP001064933"/>
    </source>
</evidence>
<gene>
    <name evidence="1" type="ORF">N4261_01940</name>
</gene>
<dbReference type="Proteomes" id="UP001064933">
    <property type="component" value="Chromosome"/>
</dbReference>
<sequence>MASRAMATAIRTGLLVLTGAIGLLSATPSQACVLVFGQGRNYEPQWAERNRHWDEVNRSFNLAVREPLTEAGLPVVNLVLPVEATDVPANLRGLVAAVQRHGCTRVLETTMFADPVAGLLIARLRLYPVIGLLGPQVAGAQPRIGPVSYTEQRDFALEARVMERAEPGRLGRLMGQAAVRAALVVPASPGSGASAVAPLAPVAP</sequence>
<organism evidence="1 2">
    <name type="scientific">Roseateles amylovorans</name>
    <dbReference type="NCBI Taxonomy" id="2978473"/>
    <lineage>
        <taxon>Bacteria</taxon>
        <taxon>Pseudomonadati</taxon>
        <taxon>Pseudomonadota</taxon>
        <taxon>Betaproteobacteria</taxon>
        <taxon>Burkholderiales</taxon>
        <taxon>Sphaerotilaceae</taxon>
        <taxon>Roseateles</taxon>
    </lineage>
</organism>
<accession>A0ABY6B3C0</accession>
<proteinExistence type="predicted"/>
<dbReference type="RefSeq" id="WP_261758557.1">
    <property type="nucleotide sequence ID" value="NZ_CP104562.2"/>
</dbReference>
<evidence type="ECO:0000313" key="1">
    <source>
        <dbReference type="EMBL" id="UXH78726.1"/>
    </source>
</evidence>